<evidence type="ECO:0000313" key="4">
    <source>
        <dbReference type="Proteomes" id="UP000597989"/>
    </source>
</evidence>
<reference evidence="2" key="4">
    <citation type="submission" date="2023-12" db="EMBL/GenBank/DDBJ databases">
        <authorList>
            <person name="Sun Q."/>
            <person name="Inoue M."/>
        </authorList>
    </citation>
    <scope>NUCLEOTIDE SEQUENCE</scope>
    <source>
        <strain evidence="2">JCM 10664</strain>
    </source>
</reference>
<sequence length="60" mass="6569">MEIWRKSSYSGPSSNCVEIGLGDDVVGIRDTKDRDGGHLAVSAARWRGFLDAVKRGTFDL</sequence>
<evidence type="ECO:0000313" key="3">
    <source>
        <dbReference type="EMBL" id="GGI99903.1"/>
    </source>
</evidence>
<dbReference type="EMBL" id="BAAAHC010000003">
    <property type="protein sequence ID" value="GAA0507083.1"/>
    <property type="molecule type" value="Genomic_DNA"/>
</dbReference>
<reference evidence="3 4" key="1">
    <citation type="journal article" date="2014" name="Int. J. Syst. Evol. Microbiol.">
        <title>Complete genome sequence of Corynebacterium casei LMG S-19264T (=DSM 44701T), isolated from a smear-ripened cheese.</title>
        <authorList>
            <consortium name="US DOE Joint Genome Institute (JGI-PGF)"/>
            <person name="Walter F."/>
            <person name="Albersmeier A."/>
            <person name="Kalinowski J."/>
            <person name="Ruckert C."/>
        </authorList>
    </citation>
    <scope>NUCLEOTIDE SEQUENCE [LARGE SCALE GENOMIC DNA]</scope>
    <source>
        <strain evidence="3 4">CGMCC 4.7206</strain>
    </source>
</reference>
<name>A0A917NI92_9PSEU</name>
<evidence type="ECO:0000313" key="2">
    <source>
        <dbReference type="EMBL" id="GAA0507083.1"/>
    </source>
</evidence>
<dbReference type="Pfam" id="PF04149">
    <property type="entry name" value="DUF397"/>
    <property type="match status" value="1"/>
</dbReference>
<reference evidence="2 5" key="2">
    <citation type="journal article" date="2019" name="Int. J. Syst. Evol. Microbiol.">
        <title>The Global Catalogue of Microorganisms (GCM) 10K type strain sequencing project: providing services to taxonomists for standard genome sequencing and annotation.</title>
        <authorList>
            <consortium name="The Broad Institute Genomics Platform"/>
            <consortium name="The Broad Institute Genome Sequencing Center for Infectious Disease"/>
            <person name="Wu L."/>
            <person name="Ma J."/>
        </authorList>
    </citation>
    <scope>NUCLEOTIDE SEQUENCE [LARGE SCALE GENOMIC DNA]</scope>
    <source>
        <strain evidence="2 5">JCM 10664</strain>
    </source>
</reference>
<comment type="caution">
    <text evidence="3">The sequence shown here is derived from an EMBL/GenBank/DDBJ whole genome shotgun (WGS) entry which is preliminary data.</text>
</comment>
<dbReference type="RefSeq" id="WP_188990217.1">
    <property type="nucleotide sequence ID" value="NZ_BAAAHC010000003.1"/>
</dbReference>
<gene>
    <name evidence="2" type="ORF">GCM10009545_06420</name>
    <name evidence="3" type="ORF">GCM10011581_41330</name>
</gene>
<dbReference type="AlphaFoldDB" id="A0A917NI92"/>
<organism evidence="3 4">
    <name type="scientific">Saccharopolyspora thermophila</name>
    <dbReference type="NCBI Taxonomy" id="89367"/>
    <lineage>
        <taxon>Bacteria</taxon>
        <taxon>Bacillati</taxon>
        <taxon>Actinomycetota</taxon>
        <taxon>Actinomycetes</taxon>
        <taxon>Pseudonocardiales</taxon>
        <taxon>Pseudonocardiaceae</taxon>
        <taxon>Saccharopolyspora</taxon>
    </lineage>
</organism>
<feature type="domain" description="DUF397" evidence="1">
    <location>
        <begin position="4"/>
        <end position="54"/>
    </location>
</feature>
<dbReference type="EMBL" id="BMMT01000017">
    <property type="protein sequence ID" value="GGI99903.1"/>
    <property type="molecule type" value="Genomic_DNA"/>
</dbReference>
<dbReference type="Proteomes" id="UP001500220">
    <property type="component" value="Unassembled WGS sequence"/>
</dbReference>
<dbReference type="Proteomes" id="UP000597989">
    <property type="component" value="Unassembled WGS sequence"/>
</dbReference>
<dbReference type="InterPro" id="IPR007278">
    <property type="entry name" value="DUF397"/>
</dbReference>
<evidence type="ECO:0000313" key="5">
    <source>
        <dbReference type="Proteomes" id="UP001500220"/>
    </source>
</evidence>
<protein>
    <submittedName>
        <fullName evidence="3">DUF397 domain-containing protein</fullName>
    </submittedName>
</protein>
<keyword evidence="5" id="KW-1185">Reference proteome</keyword>
<accession>A0A917NI92</accession>
<reference evidence="3" key="3">
    <citation type="submission" date="2020-09" db="EMBL/GenBank/DDBJ databases">
        <authorList>
            <person name="Sun Q."/>
            <person name="Zhou Y."/>
        </authorList>
    </citation>
    <scope>NUCLEOTIDE SEQUENCE</scope>
    <source>
        <strain evidence="3">CGMCC 4.7206</strain>
    </source>
</reference>
<proteinExistence type="predicted"/>
<evidence type="ECO:0000259" key="1">
    <source>
        <dbReference type="Pfam" id="PF04149"/>
    </source>
</evidence>